<sequence length="152" mass="15954">MHGAQWADVRYAFTAEVQAILPVNAGIEICKVAVATLSYDQMVDLLKTSVMVSVTVVPPHKDGSPRRGCPLQNCSYFGPDYDSSAGSDLGSPGGSTGSLLQRGGPAPAVGQQVPSYAKARASVVGYRLFSGVICSSGVPANRRDPARLRQLM</sequence>
<name>A0A9J6E480_RHIMP</name>
<comment type="caution">
    <text evidence="2">The sequence shown here is derived from an EMBL/GenBank/DDBJ whole genome shotgun (WGS) entry which is preliminary data.</text>
</comment>
<organism evidence="2 3">
    <name type="scientific">Rhipicephalus microplus</name>
    <name type="common">Cattle tick</name>
    <name type="synonym">Boophilus microplus</name>
    <dbReference type="NCBI Taxonomy" id="6941"/>
    <lineage>
        <taxon>Eukaryota</taxon>
        <taxon>Metazoa</taxon>
        <taxon>Ecdysozoa</taxon>
        <taxon>Arthropoda</taxon>
        <taxon>Chelicerata</taxon>
        <taxon>Arachnida</taxon>
        <taxon>Acari</taxon>
        <taxon>Parasitiformes</taxon>
        <taxon>Ixodida</taxon>
        <taxon>Ixodoidea</taxon>
        <taxon>Ixodidae</taxon>
        <taxon>Rhipicephalinae</taxon>
        <taxon>Rhipicephalus</taxon>
        <taxon>Boophilus</taxon>
    </lineage>
</organism>
<proteinExistence type="predicted"/>
<keyword evidence="3" id="KW-1185">Reference proteome</keyword>
<protein>
    <submittedName>
        <fullName evidence="2">Uncharacterized protein</fullName>
    </submittedName>
</protein>
<dbReference type="AlphaFoldDB" id="A0A9J6E480"/>
<accession>A0A9J6E480</accession>
<dbReference type="Proteomes" id="UP000821866">
    <property type="component" value="Chromosome 4"/>
</dbReference>
<dbReference type="VEuPathDB" id="VectorBase:LOC119167637"/>
<evidence type="ECO:0000256" key="1">
    <source>
        <dbReference type="SAM" id="MobiDB-lite"/>
    </source>
</evidence>
<feature type="region of interest" description="Disordered" evidence="1">
    <location>
        <begin position="87"/>
        <end position="106"/>
    </location>
</feature>
<reference evidence="2" key="1">
    <citation type="journal article" date="2020" name="Cell">
        <title>Large-Scale Comparative Analyses of Tick Genomes Elucidate Their Genetic Diversity and Vector Capacities.</title>
        <authorList>
            <consortium name="Tick Genome and Microbiome Consortium (TIGMIC)"/>
            <person name="Jia N."/>
            <person name="Wang J."/>
            <person name="Shi W."/>
            <person name="Du L."/>
            <person name="Sun Y."/>
            <person name="Zhan W."/>
            <person name="Jiang J.F."/>
            <person name="Wang Q."/>
            <person name="Zhang B."/>
            <person name="Ji P."/>
            <person name="Bell-Sakyi L."/>
            <person name="Cui X.M."/>
            <person name="Yuan T.T."/>
            <person name="Jiang B.G."/>
            <person name="Yang W.F."/>
            <person name="Lam T.T."/>
            <person name="Chang Q.C."/>
            <person name="Ding S.J."/>
            <person name="Wang X.J."/>
            <person name="Zhu J.G."/>
            <person name="Ruan X.D."/>
            <person name="Zhao L."/>
            <person name="Wei J.T."/>
            <person name="Ye R.Z."/>
            <person name="Que T.C."/>
            <person name="Du C.H."/>
            <person name="Zhou Y.H."/>
            <person name="Cheng J.X."/>
            <person name="Dai P.F."/>
            <person name="Guo W.B."/>
            <person name="Han X.H."/>
            <person name="Huang E.J."/>
            <person name="Li L.F."/>
            <person name="Wei W."/>
            <person name="Gao Y.C."/>
            <person name="Liu J.Z."/>
            <person name="Shao H.Z."/>
            <person name="Wang X."/>
            <person name="Wang C.C."/>
            <person name="Yang T.C."/>
            <person name="Huo Q.B."/>
            <person name="Li W."/>
            <person name="Chen H.Y."/>
            <person name="Chen S.E."/>
            <person name="Zhou L.G."/>
            <person name="Ni X.B."/>
            <person name="Tian J.H."/>
            <person name="Sheng Y."/>
            <person name="Liu T."/>
            <person name="Pan Y.S."/>
            <person name="Xia L.Y."/>
            <person name="Li J."/>
            <person name="Zhao F."/>
            <person name="Cao W.C."/>
        </authorList>
    </citation>
    <scope>NUCLEOTIDE SEQUENCE</scope>
    <source>
        <strain evidence="2">Rmic-2018</strain>
    </source>
</reference>
<evidence type="ECO:0000313" key="3">
    <source>
        <dbReference type="Proteomes" id="UP000821866"/>
    </source>
</evidence>
<dbReference type="EMBL" id="JABSTU010000006">
    <property type="protein sequence ID" value="KAH8028849.1"/>
    <property type="molecule type" value="Genomic_DNA"/>
</dbReference>
<gene>
    <name evidence="2" type="ORF">HPB51_019938</name>
</gene>
<evidence type="ECO:0000313" key="2">
    <source>
        <dbReference type="EMBL" id="KAH8028849.1"/>
    </source>
</evidence>
<reference evidence="2" key="2">
    <citation type="submission" date="2021-09" db="EMBL/GenBank/DDBJ databases">
        <authorList>
            <person name="Jia N."/>
            <person name="Wang J."/>
            <person name="Shi W."/>
            <person name="Du L."/>
            <person name="Sun Y."/>
            <person name="Zhan W."/>
            <person name="Jiang J."/>
            <person name="Wang Q."/>
            <person name="Zhang B."/>
            <person name="Ji P."/>
            <person name="Sakyi L.B."/>
            <person name="Cui X."/>
            <person name="Yuan T."/>
            <person name="Jiang B."/>
            <person name="Yang W."/>
            <person name="Lam T.T.-Y."/>
            <person name="Chang Q."/>
            <person name="Ding S."/>
            <person name="Wang X."/>
            <person name="Zhu J."/>
            <person name="Ruan X."/>
            <person name="Zhao L."/>
            <person name="Wei J."/>
            <person name="Que T."/>
            <person name="Du C."/>
            <person name="Cheng J."/>
            <person name="Dai P."/>
            <person name="Han X."/>
            <person name="Huang E."/>
            <person name="Gao Y."/>
            <person name="Liu J."/>
            <person name="Shao H."/>
            <person name="Ye R."/>
            <person name="Li L."/>
            <person name="Wei W."/>
            <person name="Wang X."/>
            <person name="Wang C."/>
            <person name="Huo Q."/>
            <person name="Li W."/>
            <person name="Guo W."/>
            <person name="Chen H."/>
            <person name="Chen S."/>
            <person name="Zhou L."/>
            <person name="Zhou L."/>
            <person name="Ni X."/>
            <person name="Tian J."/>
            <person name="Zhou Y."/>
            <person name="Sheng Y."/>
            <person name="Liu T."/>
            <person name="Pan Y."/>
            <person name="Xia L."/>
            <person name="Li J."/>
            <person name="Zhao F."/>
            <person name="Cao W."/>
        </authorList>
    </citation>
    <scope>NUCLEOTIDE SEQUENCE</scope>
    <source>
        <strain evidence="2">Rmic-2018</strain>
        <tissue evidence="2">Larvae</tissue>
    </source>
</reference>